<name>A0A8H2WGT3_9AGAM</name>
<comment type="caution">
    <text evidence="2">The sequence shown here is derived from an EMBL/GenBank/DDBJ whole genome shotgun (WGS) entry which is preliminary data.</text>
</comment>
<gene>
    <name evidence="2" type="ORF">RDB_LOCUS26066</name>
</gene>
<dbReference type="InterPro" id="IPR032675">
    <property type="entry name" value="LRR_dom_sf"/>
</dbReference>
<evidence type="ECO:0000313" key="2">
    <source>
        <dbReference type="EMBL" id="CAE6371153.1"/>
    </source>
</evidence>
<feature type="region of interest" description="Disordered" evidence="1">
    <location>
        <begin position="1"/>
        <end position="41"/>
    </location>
</feature>
<protein>
    <submittedName>
        <fullName evidence="2">Uncharacterized protein</fullName>
    </submittedName>
</protein>
<sequence length="551" mass="61894">MTDVRDVLVDSEEEEEDKEGSDDSDVEEEMEGLDEDNDSALNPTTLCLLSMTTLAPTEKPSLKVFGIPELAYIICSVIQKRDNVSLMQVCRQFFHDVLPFVWEEVDEANALVSLIPGGGIFTYDSELSPYIVMQLPHSLELSRFNIYAPYVKRFTPSALYIDNHEGWEEFLSCVRSIDLLPNLEALYLPVSEHNRYRSGPDKIQADSANWITAFLSSSLRTLTLVPREATHSIQLTHWLDFDLTNSLITAVSQECRHLCSLSVFPAEIRARGSQFWDMFSQQASFSYDSLQIHSSLAHLSNLSSLSISPVILSTEALIAISGLRNLGSLRVLGLEYDRKVYCDDLQIPTSAFPVLKNLELYQLTWGTIVNMCKAKSIVDGLHSMTISYAHQSDISDANETSMSLSDIIPLLAANNSHVTALSVDSYQHPTISPRVLESLKSLSLVSLHLGWSMVLDHKFEALCSFLSCTPLVEKLKLNMDQDPFSPQRLKTIVGILPRLRSIWIPVEWGLITGLTEADFTLSRSRNTNLLHLRSNFYLPDPQQESAERLAR</sequence>
<feature type="compositionally biased region" description="Acidic residues" evidence="1">
    <location>
        <begin position="9"/>
        <end position="38"/>
    </location>
</feature>
<evidence type="ECO:0000256" key="1">
    <source>
        <dbReference type="SAM" id="MobiDB-lite"/>
    </source>
</evidence>
<reference evidence="2" key="1">
    <citation type="submission" date="2021-01" db="EMBL/GenBank/DDBJ databases">
        <authorList>
            <person name="Kaushik A."/>
        </authorList>
    </citation>
    <scope>NUCLEOTIDE SEQUENCE</scope>
    <source>
        <strain evidence="2">AG1-1C</strain>
    </source>
</reference>
<dbReference type="EMBL" id="CAJMWS010000137">
    <property type="protein sequence ID" value="CAE6371153.1"/>
    <property type="molecule type" value="Genomic_DNA"/>
</dbReference>
<dbReference type="OrthoDB" id="5126881at2759"/>
<accession>A0A8H2WGT3</accession>
<proteinExistence type="predicted"/>
<dbReference type="SUPFAM" id="SSF52047">
    <property type="entry name" value="RNI-like"/>
    <property type="match status" value="1"/>
</dbReference>
<dbReference type="AlphaFoldDB" id="A0A8H2WGT3"/>
<dbReference type="Proteomes" id="UP000663846">
    <property type="component" value="Unassembled WGS sequence"/>
</dbReference>
<evidence type="ECO:0000313" key="3">
    <source>
        <dbReference type="Proteomes" id="UP000663846"/>
    </source>
</evidence>
<organism evidence="2 3">
    <name type="scientific">Rhizoctonia solani</name>
    <dbReference type="NCBI Taxonomy" id="456999"/>
    <lineage>
        <taxon>Eukaryota</taxon>
        <taxon>Fungi</taxon>
        <taxon>Dikarya</taxon>
        <taxon>Basidiomycota</taxon>
        <taxon>Agaricomycotina</taxon>
        <taxon>Agaricomycetes</taxon>
        <taxon>Cantharellales</taxon>
        <taxon>Ceratobasidiaceae</taxon>
        <taxon>Rhizoctonia</taxon>
    </lineage>
</organism>
<dbReference type="Gene3D" id="3.80.10.10">
    <property type="entry name" value="Ribonuclease Inhibitor"/>
    <property type="match status" value="1"/>
</dbReference>